<feature type="region of interest" description="Disordered" evidence="1">
    <location>
        <begin position="32"/>
        <end position="52"/>
    </location>
</feature>
<evidence type="ECO:0000256" key="1">
    <source>
        <dbReference type="SAM" id="MobiDB-lite"/>
    </source>
</evidence>
<protein>
    <submittedName>
        <fullName evidence="2">Uncharacterized protein</fullName>
    </submittedName>
</protein>
<dbReference type="Proteomes" id="UP000318081">
    <property type="component" value="Chromosome"/>
</dbReference>
<evidence type="ECO:0000313" key="3">
    <source>
        <dbReference type="Proteomes" id="UP000318081"/>
    </source>
</evidence>
<accession>A0ABX5Y1A0</accession>
<dbReference type="EMBL" id="CP036432">
    <property type="protein sequence ID" value="QDV87806.1"/>
    <property type="molecule type" value="Genomic_DNA"/>
</dbReference>
<feature type="compositionally biased region" description="Polar residues" evidence="1">
    <location>
        <begin position="162"/>
        <end position="171"/>
    </location>
</feature>
<sequence length="206" mass="22655">MCAGGVSCRRIRSVAQTQPWSGWTALASRLAGDANQNRRRNDSSAECPPRMATGVPSRLLPCKKCPSPPFSPIATAKKRRWGAKNGVGHEIRSGSERLTLVPRWQKAPIRKAAQNVAPTEPPRSQLSHLAPEIPQSRYDRQTPAQNAFQLANWGHQIIDQTQSAASTSPGTLWTFRNRDPPKRLTRPQNAVHGIVACRQADCPFAP</sequence>
<keyword evidence="3" id="KW-1185">Reference proteome</keyword>
<feature type="region of interest" description="Disordered" evidence="1">
    <location>
        <begin position="162"/>
        <end position="187"/>
    </location>
</feature>
<gene>
    <name evidence="2" type="ORF">TBK1r_68380</name>
</gene>
<organism evidence="2 3">
    <name type="scientific">Stieleria magnilauensis</name>
    <dbReference type="NCBI Taxonomy" id="2527963"/>
    <lineage>
        <taxon>Bacteria</taxon>
        <taxon>Pseudomonadati</taxon>
        <taxon>Planctomycetota</taxon>
        <taxon>Planctomycetia</taxon>
        <taxon>Pirellulales</taxon>
        <taxon>Pirellulaceae</taxon>
        <taxon>Stieleria</taxon>
    </lineage>
</organism>
<proteinExistence type="predicted"/>
<name>A0ABX5Y1A0_9BACT</name>
<reference evidence="2 3" key="1">
    <citation type="submission" date="2019-02" db="EMBL/GenBank/DDBJ databases">
        <title>Deep-cultivation of Planctomycetes and their phenomic and genomic characterization uncovers novel biology.</title>
        <authorList>
            <person name="Wiegand S."/>
            <person name="Jogler M."/>
            <person name="Boedeker C."/>
            <person name="Pinto D."/>
            <person name="Vollmers J."/>
            <person name="Rivas-Marin E."/>
            <person name="Kohn T."/>
            <person name="Peeters S.H."/>
            <person name="Heuer A."/>
            <person name="Rast P."/>
            <person name="Oberbeckmann S."/>
            <person name="Bunk B."/>
            <person name="Jeske O."/>
            <person name="Meyerdierks A."/>
            <person name="Storesund J.E."/>
            <person name="Kallscheuer N."/>
            <person name="Luecker S."/>
            <person name="Lage O.M."/>
            <person name="Pohl T."/>
            <person name="Merkel B.J."/>
            <person name="Hornburger P."/>
            <person name="Mueller R.-W."/>
            <person name="Bruemmer F."/>
            <person name="Labrenz M."/>
            <person name="Spormann A.M."/>
            <person name="Op den Camp H."/>
            <person name="Overmann J."/>
            <person name="Amann R."/>
            <person name="Jetten M.S.M."/>
            <person name="Mascher T."/>
            <person name="Medema M.H."/>
            <person name="Devos D.P."/>
            <person name="Kaster A.-K."/>
            <person name="Ovreas L."/>
            <person name="Rohde M."/>
            <person name="Galperin M.Y."/>
            <person name="Jogler C."/>
        </authorList>
    </citation>
    <scope>NUCLEOTIDE SEQUENCE [LARGE SCALE GENOMIC DNA]</scope>
    <source>
        <strain evidence="2 3">TBK1r</strain>
    </source>
</reference>
<evidence type="ECO:0000313" key="2">
    <source>
        <dbReference type="EMBL" id="QDV87806.1"/>
    </source>
</evidence>